<evidence type="ECO:0000256" key="2">
    <source>
        <dbReference type="ARBA" id="ARBA00023315"/>
    </source>
</evidence>
<feature type="domain" description="N-acetyltransferase" evidence="3">
    <location>
        <begin position="1"/>
        <end position="163"/>
    </location>
</feature>
<reference evidence="4 5" key="1">
    <citation type="submission" date="2019-08" db="EMBL/GenBank/DDBJ databases">
        <authorList>
            <person name="Lei W."/>
        </authorList>
    </citation>
    <scope>NUCLEOTIDE SEQUENCE [LARGE SCALE GENOMIC DNA]</scope>
    <source>
        <strain evidence="4 5">CCUG 66496</strain>
    </source>
</reference>
<dbReference type="SUPFAM" id="SSF55729">
    <property type="entry name" value="Acyl-CoA N-acyltransferases (Nat)"/>
    <property type="match status" value="1"/>
</dbReference>
<evidence type="ECO:0000259" key="3">
    <source>
        <dbReference type="PROSITE" id="PS51186"/>
    </source>
</evidence>
<dbReference type="Pfam" id="PF00583">
    <property type="entry name" value="Acetyltransf_1"/>
    <property type="match status" value="1"/>
</dbReference>
<dbReference type="EMBL" id="VOHL01000002">
    <property type="protein sequence ID" value="TWS98255.1"/>
    <property type="molecule type" value="Genomic_DNA"/>
</dbReference>
<dbReference type="GO" id="GO:0008080">
    <property type="term" value="F:N-acetyltransferase activity"/>
    <property type="evidence" value="ECO:0007669"/>
    <property type="project" value="UniProtKB-ARBA"/>
</dbReference>
<comment type="caution">
    <text evidence="4">The sequence shown here is derived from an EMBL/GenBank/DDBJ whole genome shotgun (WGS) entry which is preliminary data.</text>
</comment>
<dbReference type="InterPro" id="IPR051635">
    <property type="entry name" value="SNAT-like"/>
</dbReference>
<dbReference type="InterPro" id="IPR000182">
    <property type="entry name" value="GNAT_dom"/>
</dbReference>
<proteinExistence type="predicted"/>
<dbReference type="AlphaFoldDB" id="A0A5C5SEI2"/>
<dbReference type="CDD" id="cd04301">
    <property type="entry name" value="NAT_SF"/>
    <property type="match status" value="1"/>
</dbReference>
<dbReference type="PANTHER" id="PTHR10908">
    <property type="entry name" value="SEROTONIN N-ACETYLTRANSFERASE"/>
    <property type="match status" value="1"/>
</dbReference>
<dbReference type="InterPro" id="IPR016181">
    <property type="entry name" value="Acyl_CoA_acyltransferase"/>
</dbReference>
<evidence type="ECO:0000256" key="1">
    <source>
        <dbReference type="ARBA" id="ARBA00022679"/>
    </source>
</evidence>
<dbReference type="Proteomes" id="UP000317430">
    <property type="component" value="Unassembled WGS sequence"/>
</dbReference>
<dbReference type="PROSITE" id="PS51186">
    <property type="entry name" value="GNAT"/>
    <property type="match status" value="1"/>
</dbReference>
<protein>
    <submittedName>
        <fullName evidence="4">GNAT family N-acetyltransferase</fullName>
    </submittedName>
</protein>
<accession>A0A5C5SEI2</accession>
<keyword evidence="2" id="KW-0012">Acyltransferase</keyword>
<keyword evidence="5" id="KW-1185">Reference proteome</keyword>
<name>A0A5C5SEI2_9STRE</name>
<gene>
    <name evidence="4" type="ORF">FRX57_04265</name>
</gene>
<sequence>MQIRHVKPEDLARLMVLERENFLPAEAISEAAMREQIAHISDSFLVADIDQQVVGYITAHVRQEKYLVDDVFMGAVPNQGQGGFLIISALSVAKSHQGQGIGSTLLAAVKDLAVVQNRRGLSLTCHDYLIKYYEMNGFVDEGESASQLAACQWFNLVWYNPQYQD</sequence>
<dbReference type="PANTHER" id="PTHR10908:SF0">
    <property type="entry name" value="SEROTONIN N-ACETYLTRANSFERASE"/>
    <property type="match status" value="1"/>
</dbReference>
<organism evidence="4 5">
    <name type="scientific">Streptococcus cuniculipharyngis</name>
    <dbReference type="NCBI Taxonomy" id="1562651"/>
    <lineage>
        <taxon>Bacteria</taxon>
        <taxon>Bacillati</taxon>
        <taxon>Bacillota</taxon>
        <taxon>Bacilli</taxon>
        <taxon>Lactobacillales</taxon>
        <taxon>Streptococcaceae</taxon>
        <taxon>Streptococcus</taxon>
    </lineage>
</organism>
<dbReference type="OrthoDB" id="9800962at2"/>
<evidence type="ECO:0000313" key="5">
    <source>
        <dbReference type="Proteomes" id="UP000317430"/>
    </source>
</evidence>
<keyword evidence="1 4" id="KW-0808">Transferase</keyword>
<dbReference type="Gene3D" id="3.40.630.30">
    <property type="match status" value="1"/>
</dbReference>
<evidence type="ECO:0000313" key="4">
    <source>
        <dbReference type="EMBL" id="TWS98255.1"/>
    </source>
</evidence>